<reference evidence="1" key="1">
    <citation type="submission" date="2022-07" db="EMBL/GenBank/DDBJ databases">
        <title>Phylogenomic reconstructions and comparative analyses of Kickxellomycotina fungi.</title>
        <authorList>
            <person name="Reynolds N.K."/>
            <person name="Stajich J.E."/>
            <person name="Barry K."/>
            <person name="Grigoriev I.V."/>
            <person name="Crous P."/>
            <person name="Smith M.E."/>
        </authorList>
    </citation>
    <scope>NUCLEOTIDE SEQUENCE</scope>
    <source>
        <strain evidence="1">Benny 63K</strain>
    </source>
</reference>
<comment type="caution">
    <text evidence="1">The sequence shown here is derived from an EMBL/GenBank/DDBJ whole genome shotgun (WGS) entry which is preliminary data.</text>
</comment>
<name>A0ACC1ITR0_9FUNG</name>
<organism evidence="1 2">
    <name type="scientific">Kickxella alabastrina</name>
    <dbReference type="NCBI Taxonomy" id="61397"/>
    <lineage>
        <taxon>Eukaryota</taxon>
        <taxon>Fungi</taxon>
        <taxon>Fungi incertae sedis</taxon>
        <taxon>Zoopagomycota</taxon>
        <taxon>Kickxellomycotina</taxon>
        <taxon>Kickxellomycetes</taxon>
        <taxon>Kickxellales</taxon>
        <taxon>Kickxellaceae</taxon>
        <taxon>Kickxella</taxon>
    </lineage>
</organism>
<dbReference type="EMBL" id="JANBPG010000062">
    <property type="protein sequence ID" value="KAJ1900745.1"/>
    <property type="molecule type" value="Genomic_DNA"/>
</dbReference>
<proteinExistence type="predicted"/>
<accession>A0ACC1ITR0</accession>
<evidence type="ECO:0000313" key="1">
    <source>
        <dbReference type="EMBL" id="KAJ1900745.1"/>
    </source>
</evidence>
<sequence>MNVFARSVAAAQRAQRHAPSTMQLSMLRAHCRAASVRPITVSAANLGEKRDSAADANHIEPKEPVNPEKDTQEPQSGDSMSSLDAVFKMLKLPDFDPTNAKAKPKKNSAQKSGSYNTKYNMEDDDNEQDIGMDDLFTAIDKNKQIKAPYKSQPYGPGITETSDKSQESDPMDEFERILSDLAAEDTQVYRSDRPAPLFWDENSGSKGSGRGRDGDAAFLKELTPESLFGEGPRTSAYSAGKLQSDPNKISSLAARIKEDTRITRISNKGDSNLKSRQRLPGEKDRRRDREIEQNQLGQLSQCRSVTALSGFVYGELLFSNRSTPKNVPVPRPSPLVFAEAIRVSRELREPQIAFFIYNYCRTHMNLADKLQILDQVVYEELLMTAWSSLRDISAVTFILQDAIAMGVLGNARLDRQIDQIIVELDKLYNMPELAERLSVLKSKISPKNNIRDTLARDAESKSVPAGLARFSLY</sequence>
<protein>
    <submittedName>
        <fullName evidence="1">Uncharacterized protein</fullName>
    </submittedName>
</protein>
<dbReference type="Proteomes" id="UP001150581">
    <property type="component" value="Unassembled WGS sequence"/>
</dbReference>
<evidence type="ECO:0000313" key="2">
    <source>
        <dbReference type="Proteomes" id="UP001150581"/>
    </source>
</evidence>
<gene>
    <name evidence="1" type="ORF">LPJ66_001257</name>
</gene>
<keyword evidence="2" id="KW-1185">Reference proteome</keyword>